<feature type="transmembrane region" description="Helical" evidence="1">
    <location>
        <begin position="40"/>
        <end position="62"/>
    </location>
</feature>
<keyword evidence="1" id="KW-0472">Membrane</keyword>
<sequence length="125" mass="13212">MSKAKDTWGIIVQLILGGIAVLITSYLLPGVSVEDFFTGVVIAALIALLNITIKPILILLTIPITVVTLGLFLIVINALLILLAAYIVPGFSVDGFWWAVLFGLILGLINSLLGVSLGGSTHSER</sequence>
<dbReference type="OrthoDB" id="6402664at2"/>
<protein>
    <submittedName>
        <fullName evidence="2">Putative membrane protein</fullName>
    </submittedName>
</protein>
<dbReference type="Proteomes" id="UP000186026">
    <property type="component" value="Unassembled WGS sequence"/>
</dbReference>
<dbReference type="InterPro" id="IPR007165">
    <property type="entry name" value="Phage_holin_4_2"/>
</dbReference>
<dbReference type="AlphaFoldDB" id="A0A1N7Q143"/>
<dbReference type="EMBL" id="FTOP01000024">
    <property type="protein sequence ID" value="SIT16399.1"/>
    <property type="molecule type" value="Genomic_DNA"/>
</dbReference>
<feature type="transmembrane region" description="Helical" evidence="1">
    <location>
        <begin position="95"/>
        <end position="117"/>
    </location>
</feature>
<dbReference type="PANTHER" id="PTHR37309">
    <property type="entry name" value="SLR0284 PROTEIN"/>
    <property type="match status" value="1"/>
</dbReference>
<evidence type="ECO:0000313" key="2">
    <source>
        <dbReference type="EMBL" id="SIT16399.1"/>
    </source>
</evidence>
<evidence type="ECO:0000313" key="3">
    <source>
        <dbReference type="Proteomes" id="UP000186026"/>
    </source>
</evidence>
<evidence type="ECO:0000256" key="1">
    <source>
        <dbReference type="SAM" id="Phobius"/>
    </source>
</evidence>
<proteinExistence type="predicted"/>
<gene>
    <name evidence="2" type="ORF">SAMN05421761_12420</name>
</gene>
<keyword evidence="1" id="KW-1133">Transmembrane helix</keyword>
<feature type="transmembrane region" description="Helical" evidence="1">
    <location>
        <begin position="7"/>
        <end position="28"/>
    </location>
</feature>
<dbReference type="RefSeq" id="WP_076503034.1">
    <property type="nucleotide sequence ID" value="NZ_FTOP01000024.1"/>
</dbReference>
<reference evidence="3" key="1">
    <citation type="submission" date="2017-01" db="EMBL/GenBank/DDBJ databases">
        <authorList>
            <person name="Varghese N."/>
            <person name="Submissions S."/>
        </authorList>
    </citation>
    <scope>NUCLEOTIDE SEQUENCE [LARGE SCALE GENOMIC DNA]</scope>
    <source>
        <strain evidence="3">DSM 46698</strain>
    </source>
</reference>
<dbReference type="PANTHER" id="PTHR37309:SF1">
    <property type="entry name" value="SLR0284 PROTEIN"/>
    <property type="match status" value="1"/>
</dbReference>
<feature type="transmembrane region" description="Helical" evidence="1">
    <location>
        <begin position="69"/>
        <end position="89"/>
    </location>
</feature>
<dbReference type="STRING" id="529505.SAMN05421761_12420"/>
<accession>A0A1N7Q143</accession>
<dbReference type="Pfam" id="PF04020">
    <property type="entry name" value="Phage_holin_4_2"/>
    <property type="match status" value="1"/>
</dbReference>
<organism evidence="2 3">
    <name type="scientific">Belliella pelovolcani</name>
    <dbReference type="NCBI Taxonomy" id="529505"/>
    <lineage>
        <taxon>Bacteria</taxon>
        <taxon>Pseudomonadati</taxon>
        <taxon>Bacteroidota</taxon>
        <taxon>Cytophagia</taxon>
        <taxon>Cytophagales</taxon>
        <taxon>Cyclobacteriaceae</taxon>
        <taxon>Belliella</taxon>
    </lineage>
</organism>
<keyword evidence="1" id="KW-0812">Transmembrane</keyword>
<keyword evidence="3" id="KW-1185">Reference proteome</keyword>
<name>A0A1N7Q143_9BACT</name>